<dbReference type="Gene3D" id="3.40.50.2000">
    <property type="entry name" value="Glycogen Phosphorylase B"/>
    <property type="match status" value="2"/>
</dbReference>
<reference evidence="3 4" key="1">
    <citation type="submission" date="2017-08" db="EMBL/GenBank/DDBJ databases">
        <title>Aliifodinibius alkalisoli sp. nov., isolated from saline alkaline soil.</title>
        <authorList>
            <person name="Liu D."/>
            <person name="Zhang G."/>
        </authorList>
    </citation>
    <scope>NUCLEOTIDE SEQUENCE [LARGE SCALE GENOMIC DNA]</scope>
    <source>
        <strain evidence="3 4">WN023</strain>
    </source>
</reference>
<evidence type="ECO:0000313" key="3">
    <source>
        <dbReference type="EMBL" id="PAU93450.1"/>
    </source>
</evidence>
<sequence length="384" mass="43559">MKELRVAIFTGNYNHIQDGVSLTLNRLVGFLEEKGIPVIVFGPTVDEPAIDHEGEFVPVPSVPVPGRSEYRITVGFPERAQRRLREFDPTLIHLATPDVLGFRAMRWGQANNIQLVASYHTHFTSYLKYYNLDMLEMLGWKYIGWFYSQCKHIYVPSPSMANELNEEGIDEGIRIWARGVNTDQFNPDFRDMEWRRSAGFDDDDKVVTFVSRLVWEKNLQTFVDTVKRLQQDHSNIRAMIVGDGPAKKELEHMLSEAHFTGFITGDELSRAYASSDVFLFPSETETFGNVTLEAMSSGLPCVVADATGSRSLVESGVNGFLAAPRDTQGFAERVADLATDEELWDQMSKAARQKALAYSWENVNNKLLENYREALNEPRPALKF</sequence>
<name>A0A2A2G8F2_9BACT</name>
<organism evidence="3 4">
    <name type="scientific">Fodinibius salipaludis</name>
    <dbReference type="NCBI Taxonomy" id="2032627"/>
    <lineage>
        <taxon>Bacteria</taxon>
        <taxon>Pseudomonadati</taxon>
        <taxon>Balneolota</taxon>
        <taxon>Balneolia</taxon>
        <taxon>Balneolales</taxon>
        <taxon>Balneolaceae</taxon>
        <taxon>Fodinibius</taxon>
    </lineage>
</organism>
<gene>
    <name evidence="3" type="ORF">CK503_12010</name>
</gene>
<dbReference type="PANTHER" id="PTHR45947">
    <property type="entry name" value="SULFOQUINOVOSYL TRANSFERASE SQD2"/>
    <property type="match status" value="1"/>
</dbReference>
<dbReference type="SUPFAM" id="SSF53756">
    <property type="entry name" value="UDP-Glycosyltransferase/glycogen phosphorylase"/>
    <property type="match status" value="1"/>
</dbReference>
<dbReference type="RefSeq" id="WP_095607062.1">
    <property type="nucleotide sequence ID" value="NZ_NSKE01000008.1"/>
</dbReference>
<keyword evidence="4" id="KW-1185">Reference proteome</keyword>
<dbReference type="InterPro" id="IPR001296">
    <property type="entry name" value="Glyco_trans_1"/>
</dbReference>
<dbReference type="InterPro" id="IPR050194">
    <property type="entry name" value="Glycosyltransferase_grp1"/>
</dbReference>
<evidence type="ECO:0000313" key="4">
    <source>
        <dbReference type="Proteomes" id="UP000218831"/>
    </source>
</evidence>
<dbReference type="Proteomes" id="UP000218831">
    <property type="component" value="Unassembled WGS sequence"/>
</dbReference>
<dbReference type="PANTHER" id="PTHR45947:SF3">
    <property type="entry name" value="SULFOQUINOVOSYL TRANSFERASE SQD2"/>
    <property type="match status" value="1"/>
</dbReference>
<dbReference type="AlphaFoldDB" id="A0A2A2G8F2"/>
<feature type="domain" description="Glycosyltransferase subfamily 4-like N-terminal" evidence="2">
    <location>
        <begin position="19"/>
        <end position="184"/>
    </location>
</feature>
<dbReference type="Pfam" id="PF13439">
    <property type="entry name" value="Glyco_transf_4"/>
    <property type="match status" value="1"/>
</dbReference>
<dbReference type="InterPro" id="IPR028098">
    <property type="entry name" value="Glyco_trans_4-like_N"/>
</dbReference>
<dbReference type="EMBL" id="NSKE01000008">
    <property type="protein sequence ID" value="PAU93450.1"/>
    <property type="molecule type" value="Genomic_DNA"/>
</dbReference>
<dbReference type="OrthoDB" id="596635at2"/>
<evidence type="ECO:0000259" key="2">
    <source>
        <dbReference type="Pfam" id="PF13439"/>
    </source>
</evidence>
<proteinExistence type="predicted"/>
<protein>
    <recommendedName>
        <fullName evidence="5">Glycosyl transferase family 1</fullName>
    </recommendedName>
</protein>
<dbReference type="GO" id="GO:0016757">
    <property type="term" value="F:glycosyltransferase activity"/>
    <property type="evidence" value="ECO:0007669"/>
    <property type="project" value="InterPro"/>
</dbReference>
<feature type="domain" description="Glycosyl transferase family 1" evidence="1">
    <location>
        <begin position="193"/>
        <end position="353"/>
    </location>
</feature>
<evidence type="ECO:0008006" key="5">
    <source>
        <dbReference type="Google" id="ProtNLM"/>
    </source>
</evidence>
<dbReference type="CDD" id="cd03814">
    <property type="entry name" value="GT4-like"/>
    <property type="match status" value="1"/>
</dbReference>
<accession>A0A2A2G8F2</accession>
<evidence type="ECO:0000259" key="1">
    <source>
        <dbReference type="Pfam" id="PF00534"/>
    </source>
</evidence>
<comment type="caution">
    <text evidence="3">The sequence shown here is derived from an EMBL/GenBank/DDBJ whole genome shotgun (WGS) entry which is preliminary data.</text>
</comment>
<dbReference type="Pfam" id="PF00534">
    <property type="entry name" value="Glycos_transf_1"/>
    <property type="match status" value="1"/>
</dbReference>